<organism evidence="5 6">
    <name type="scientific">Paraburkholderia ultramafica</name>
    <dbReference type="NCBI Taxonomy" id="1544867"/>
    <lineage>
        <taxon>Bacteria</taxon>
        <taxon>Pseudomonadati</taxon>
        <taxon>Pseudomonadota</taxon>
        <taxon>Betaproteobacteria</taxon>
        <taxon>Burkholderiales</taxon>
        <taxon>Burkholderiaceae</taxon>
        <taxon>Paraburkholderia</taxon>
    </lineage>
</organism>
<feature type="domain" description="Response regulatory" evidence="4">
    <location>
        <begin position="1"/>
        <end position="96"/>
    </location>
</feature>
<gene>
    <name evidence="5" type="primary">rssB_1</name>
    <name evidence="5" type="ORF">LMG28614_04173</name>
</gene>
<dbReference type="Proteomes" id="UP000494365">
    <property type="component" value="Unassembled WGS sequence"/>
</dbReference>
<evidence type="ECO:0000313" key="6">
    <source>
        <dbReference type="Proteomes" id="UP000494365"/>
    </source>
</evidence>
<dbReference type="PROSITE" id="PS50110">
    <property type="entry name" value="RESPONSE_REGULATORY"/>
    <property type="match status" value="1"/>
</dbReference>
<dbReference type="AlphaFoldDB" id="A0A6S7BCK8"/>
<evidence type="ECO:0000256" key="2">
    <source>
        <dbReference type="PROSITE-ProRule" id="PRU00169"/>
    </source>
</evidence>
<dbReference type="Pfam" id="PF00072">
    <property type="entry name" value="Response_reg"/>
    <property type="match status" value="1"/>
</dbReference>
<feature type="region of interest" description="Disordered" evidence="3">
    <location>
        <begin position="101"/>
        <end position="122"/>
    </location>
</feature>
<dbReference type="PANTHER" id="PTHR44591:SF3">
    <property type="entry name" value="RESPONSE REGULATORY DOMAIN-CONTAINING PROTEIN"/>
    <property type="match status" value="1"/>
</dbReference>
<dbReference type="PANTHER" id="PTHR44591">
    <property type="entry name" value="STRESS RESPONSE REGULATOR PROTEIN 1"/>
    <property type="match status" value="1"/>
</dbReference>
<evidence type="ECO:0000259" key="4">
    <source>
        <dbReference type="PROSITE" id="PS50110"/>
    </source>
</evidence>
<accession>A0A6S7BCK8</accession>
<dbReference type="GO" id="GO:0000160">
    <property type="term" value="P:phosphorelay signal transduction system"/>
    <property type="evidence" value="ECO:0007669"/>
    <property type="project" value="InterPro"/>
</dbReference>
<dbReference type="EMBL" id="CADIKK010000019">
    <property type="protein sequence ID" value="CAB3795429.1"/>
    <property type="molecule type" value="Genomic_DNA"/>
</dbReference>
<dbReference type="InterPro" id="IPR050595">
    <property type="entry name" value="Bact_response_regulator"/>
</dbReference>
<proteinExistence type="predicted"/>
<evidence type="ECO:0000313" key="5">
    <source>
        <dbReference type="EMBL" id="CAB3795429.1"/>
    </source>
</evidence>
<name>A0A6S7BCK8_9BURK</name>
<dbReference type="InterPro" id="IPR011006">
    <property type="entry name" value="CheY-like_superfamily"/>
</dbReference>
<protein>
    <submittedName>
        <fullName evidence="5">Regulator of RpoS</fullName>
    </submittedName>
</protein>
<dbReference type="SUPFAM" id="SSF52172">
    <property type="entry name" value="CheY-like"/>
    <property type="match status" value="1"/>
</dbReference>
<dbReference type="Gene3D" id="3.40.50.2300">
    <property type="match status" value="1"/>
</dbReference>
<dbReference type="InterPro" id="IPR001789">
    <property type="entry name" value="Sig_transdc_resp-reg_receiver"/>
</dbReference>
<keyword evidence="1 2" id="KW-0597">Phosphoprotein</keyword>
<keyword evidence="6" id="KW-1185">Reference proteome</keyword>
<sequence length="122" mass="13264">MRWRAWAGHRVQRAGNGREAFIAASNNTPDIIVSDVVMPVMDGIRLVHALREAPMLVHIPVILTTGVNVPEGLPVQALLRKPFVAAHLLSLIYRLVDKRSRPESFGGDVGHSGAVGGDERKS</sequence>
<feature type="compositionally biased region" description="Gly residues" evidence="3">
    <location>
        <begin position="107"/>
        <end position="116"/>
    </location>
</feature>
<evidence type="ECO:0000256" key="3">
    <source>
        <dbReference type="SAM" id="MobiDB-lite"/>
    </source>
</evidence>
<feature type="modified residue" description="4-aspartylphosphate" evidence="2">
    <location>
        <position position="35"/>
    </location>
</feature>
<evidence type="ECO:0000256" key="1">
    <source>
        <dbReference type="ARBA" id="ARBA00022553"/>
    </source>
</evidence>
<reference evidence="5 6" key="1">
    <citation type="submission" date="2020-04" db="EMBL/GenBank/DDBJ databases">
        <authorList>
            <person name="De Canck E."/>
        </authorList>
    </citation>
    <scope>NUCLEOTIDE SEQUENCE [LARGE SCALE GENOMIC DNA]</scope>
    <source>
        <strain evidence="5 6">LMG 28614</strain>
    </source>
</reference>